<feature type="DNA-binding region" description="H-T-H motif" evidence="2">
    <location>
        <begin position="25"/>
        <end position="44"/>
    </location>
</feature>
<protein>
    <submittedName>
        <fullName evidence="4">TetR family transcriptional regulator</fullName>
    </submittedName>
</protein>
<dbReference type="InterPro" id="IPR001647">
    <property type="entry name" value="HTH_TetR"/>
</dbReference>
<dbReference type="InterPro" id="IPR009057">
    <property type="entry name" value="Homeodomain-like_sf"/>
</dbReference>
<comment type="caution">
    <text evidence="4">The sequence shown here is derived from an EMBL/GenBank/DDBJ whole genome shotgun (WGS) entry which is preliminary data.</text>
</comment>
<name>A0ABR8XRM7_9BACL</name>
<dbReference type="SUPFAM" id="SSF46689">
    <property type="entry name" value="Homeodomain-like"/>
    <property type="match status" value="1"/>
</dbReference>
<evidence type="ECO:0000313" key="4">
    <source>
        <dbReference type="EMBL" id="MBD8034608.1"/>
    </source>
</evidence>
<evidence type="ECO:0000256" key="2">
    <source>
        <dbReference type="PROSITE-ProRule" id="PRU00335"/>
    </source>
</evidence>
<dbReference type="Gene3D" id="1.10.357.10">
    <property type="entry name" value="Tetracycline Repressor, domain 2"/>
    <property type="match status" value="1"/>
</dbReference>
<evidence type="ECO:0000256" key="1">
    <source>
        <dbReference type="ARBA" id="ARBA00023125"/>
    </source>
</evidence>
<dbReference type="Proteomes" id="UP000600565">
    <property type="component" value="Unassembled WGS sequence"/>
</dbReference>
<gene>
    <name evidence="4" type="ORF">H9632_16185</name>
</gene>
<keyword evidence="1 2" id="KW-0238">DNA-binding</keyword>
<dbReference type="RefSeq" id="WP_191705105.1">
    <property type="nucleotide sequence ID" value="NZ_JACSPW010000019.1"/>
</dbReference>
<proteinExistence type="predicted"/>
<evidence type="ECO:0000313" key="5">
    <source>
        <dbReference type="Proteomes" id="UP000600565"/>
    </source>
</evidence>
<reference evidence="4 5" key="1">
    <citation type="submission" date="2020-08" db="EMBL/GenBank/DDBJ databases">
        <title>A Genomic Blueprint of the Chicken Gut Microbiome.</title>
        <authorList>
            <person name="Gilroy R."/>
            <person name="Ravi A."/>
            <person name="Getino M."/>
            <person name="Pursley I."/>
            <person name="Horton D.L."/>
            <person name="Alikhan N.-F."/>
            <person name="Baker D."/>
            <person name="Gharbi K."/>
            <person name="Hall N."/>
            <person name="Watson M."/>
            <person name="Adriaenssens E.M."/>
            <person name="Foster-Nyarko E."/>
            <person name="Jarju S."/>
            <person name="Secka A."/>
            <person name="Antonio M."/>
            <person name="Oren A."/>
            <person name="Chaudhuri R."/>
            <person name="La Ragione R.M."/>
            <person name="Hildebrand F."/>
            <person name="Pallen M.J."/>
        </authorList>
    </citation>
    <scope>NUCLEOTIDE SEQUENCE [LARGE SCALE GENOMIC DNA]</scope>
    <source>
        <strain evidence="4 5">Sa1YVA6</strain>
    </source>
</reference>
<accession>A0ABR8XRM7</accession>
<sequence length="168" mass="19935">MKSLKNTFQEAYLQLLHQHLPTQVSVKQIVLVANTSRSSFYTHFDNREQLHLYVKQQIHREFFMHYEIKNPHEFSSTTTLNLCQHIIKYRSYYQHALQDTLDFHHLSIELSNYLMHVYNDLDYAIFASFGTIGFLKNWVENDFLISPSEAAEKLMKIGFTNWASKVNI</sequence>
<feature type="domain" description="HTH tetR-type" evidence="3">
    <location>
        <begin position="2"/>
        <end position="62"/>
    </location>
</feature>
<evidence type="ECO:0000259" key="3">
    <source>
        <dbReference type="PROSITE" id="PS50977"/>
    </source>
</evidence>
<keyword evidence="5" id="KW-1185">Reference proteome</keyword>
<dbReference type="EMBL" id="JACSPW010000019">
    <property type="protein sequence ID" value="MBD8034608.1"/>
    <property type="molecule type" value="Genomic_DNA"/>
</dbReference>
<dbReference type="PROSITE" id="PS50977">
    <property type="entry name" value="HTH_TETR_2"/>
    <property type="match status" value="1"/>
</dbReference>
<organism evidence="4 5">
    <name type="scientific">Solibacillus merdavium</name>
    <dbReference type="NCBI Taxonomy" id="2762218"/>
    <lineage>
        <taxon>Bacteria</taxon>
        <taxon>Bacillati</taxon>
        <taxon>Bacillota</taxon>
        <taxon>Bacilli</taxon>
        <taxon>Bacillales</taxon>
        <taxon>Caryophanaceae</taxon>
        <taxon>Solibacillus</taxon>
    </lineage>
</organism>